<dbReference type="PANTHER" id="PTHR46825:SF9">
    <property type="entry name" value="BETA-LACTAMASE-RELATED DOMAIN-CONTAINING PROTEIN"/>
    <property type="match status" value="1"/>
</dbReference>
<dbReference type="InterPro" id="IPR006311">
    <property type="entry name" value="TAT_signal"/>
</dbReference>
<dbReference type="SUPFAM" id="SSF56601">
    <property type="entry name" value="beta-lactamase/transpeptidase-like"/>
    <property type="match status" value="1"/>
</dbReference>
<accession>A0A2P8DGJ5</accession>
<sequence>MALSRRGFGKLAGTAGLGTALAGTVAAPAPAAARTWHMGGTAVPALKGFDATLKKFMQDRDIPGGQIAVTYKGRLVLARSYAWTADPTLRFGPTALFRTASLSKPVTAAAVNVLVRRGKLKLATPVTEILDLEPPSGQTADARLPKITVQRLLQHLGGWDRDVSGDITTKDADVAKVLGVELPVSEKQVVTYGAGKALDNAPGAAYAYSNYGYLLLGQIIEKVTGESYEAFVKREVLKPVGIDRMRLARSLKEQAAPTEVPYFSQYKGTTVLDPSGAKVAAPYGTIRLETRDSGGAWLASAADLVRFASIFDSADSGVLDAAAIKRTFATPETGVGSGGSYYGMGWHVRPVSGGTGRNTWHTGSLPGTSTLLVRTSQNMSWAVLFNQRDDPSGLSYTSIDGAMWDAVRGVGSWPSHDLFPKYF</sequence>
<reference evidence="2 3" key="1">
    <citation type="submission" date="2018-03" db="EMBL/GenBank/DDBJ databases">
        <title>Genomic Encyclopedia of Archaeal and Bacterial Type Strains, Phase II (KMG-II): from individual species to whole genera.</title>
        <authorList>
            <person name="Goeker M."/>
        </authorList>
    </citation>
    <scope>NUCLEOTIDE SEQUENCE [LARGE SCALE GENOMIC DNA]</scope>
    <source>
        <strain evidence="2 3">DSM 45312</strain>
    </source>
</reference>
<dbReference type="InterPro" id="IPR012338">
    <property type="entry name" value="Beta-lactam/transpept-like"/>
</dbReference>
<dbReference type="Proteomes" id="UP000240542">
    <property type="component" value="Unassembled WGS sequence"/>
</dbReference>
<dbReference type="EMBL" id="PYGA01000012">
    <property type="protein sequence ID" value="PSK96331.1"/>
    <property type="molecule type" value="Genomic_DNA"/>
</dbReference>
<evidence type="ECO:0000259" key="1">
    <source>
        <dbReference type="Pfam" id="PF00144"/>
    </source>
</evidence>
<dbReference type="OrthoDB" id="262125at2"/>
<feature type="domain" description="Beta-lactamase-related" evidence="1">
    <location>
        <begin position="49"/>
        <end position="390"/>
    </location>
</feature>
<dbReference type="Gene3D" id="3.40.710.10">
    <property type="entry name" value="DD-peptidase/beta-lactamase superfamily"/>
    <property type="match status" value="1"/>
</dbReference>
<dbReference type="InterPro" id="IPR050491">
    <property type="entry name" value="AmpC-like"/>
</dbReference>
<dbReference type="RefSeq" id="WP_106584281.1">
    <property type="nucleotide sequence ID" value="NZ_PYGA01000012.1"/>
</dbReference>
<keyword evidence="3" id="KW-1185">Reference proteome</keyword>
<proteinExistence type="predicted"/>
<evidence type="ECO:0000313" key="3">
    <source>
        <dbReference type="Proteomes" id="UP000240542"/>
    </source>
</evidence>
<dbReference type="InterPro" id="IPR001466">
    <property type="entry name" value="Beta-lactam-related"/>
</dbReference>
<dbReference type="Pfam" id="PF00144">
    <property type="entry name" value="Beta-lactamase"/>
    <property type="match status" value="1"/>
</dbReference>
<evidence type="ECO:0000313" key="2">
    <source>
        <dbReference type="EMBL" id="PSK96331.1"/>
    </source>
</evidence>
<dbReference type="PANTHER" id="PTHR46825">
    <property type="entry name" value="D-ALANYL-D-ALANINE-CARBOXYPEPTIDASE/ENDOPEPTIDASE AMPH"/>
    <property type="match status" value="1"/>
</dbReference>
<dbReference type="PROSITE" id="PS51318">
    <property type="entry name" value="TAT"/>
    <property type="match status" value="1"/>
</dbReference>
<protein>
    <submittedName>
        <fullName evidence="2">CubicO group peptidase (Beta-lactamase class C family)</fullName>
    </submittedName>
</protein>
<gene>
    <name evidence="2" type="ORF">CLV63_112216</name>
</gene>
<dbReference type="AlphaFoldDB" id="A0A2P8DGJ5"/>
<comment type="caution">
    <text evidence="2">The sequence shown here is derived from an EMBL/GenBank/DDBJ whole genome shotgun (WGS) entry which is preliminary data.</text>
</comment>
<organism evidence="2 3">
    <name type="scientific">Murinocardiopsis flavida</name>
    <dbReference type="NCBI Taxonomy" id="645275"/>
    <lineage>
        <taxon>Bacteria</taxon>
        <taxon>Bacillati</taxon>
        <taxon>Actinomycetota</taxon>
        <taxon>Actinomycetes</taxon>
        <taxon>Streptosporangiales</taxon>
        <taxon>Nocardiopsidaceae</taxon>
        <taxon>Murinocardiopsis</taxon>
    </lineage>
</organism>
<name>A0A2P8DGJ5_9ACTN</name>